<sequence>MRGRVKLQLMEGKKAPSVRYRYYTKTLCFNLFVLLNFFSKVLGYSCNKNSIDDTITQLVKKHAIYAYEWYLTYCVVIGYKFVLLAKNADKKRWVIKSPSRRA</sequence>
<accession>A0A2S0VQQ7</accession>
<organism evidence="2 3">
    <name type="scientific">Saccharobesus litoralis</name>
    <dbReference type="NCBI Taxonomy" id="2172099"/>
    <lineage>
        <taxon>Bacteria</taxon>
        <taxon>Pseudomonadati</taxon>
        <taxon>Pseudomonadota</taxon>
        <taxon>Gammaproteobacteria</taxon>
        <taxon>Alteromonadales</taxon>
        <taxon>Alteromonadaceae</taxon>
        <taxon>Saccharobesus</taxon>
    </lineage>
</organism>
<keyword evidence="3" id="KW-1185">Reference proteome</keyword>
<proteinExistence type="predicted"/>
<dbReference type="AlphaFoldDB" id="A0A2S0VQQ7"/>
<name>A0A2S0VQQ7_9ALTE</name>
<keyword evidence="1" id="KW-0472">Membrane</keyword>
<reference evidence="2 3" key="1">
    <citation type="submission" date="2018-01" db="EMBL/GenBank/DDBJ databases">
        <title>Genome sequence of a Cantenovulum-like bacteria.</title>
        <authorList>
            <person name="Tan W.R."/>
            <person name="Lau N.-S."/>
            <person name="Go F."/>
            <person name="Amirul A.-A.A."/>
        </authorList>
    </citation>
    <scope>NUCLEOTIDE SEQUENCE [LARGE SCALE GENOMIC DNA]</scope>
    <source>
        <strain evidence="2 3">CCB-QB4</strain>
    </source>
</reference>
<feature type="transmembrane region" description="Helical" evidence="1">
    <location>
        <begin position="67"/>
        <end position="85"/>
    </location>
</feature>
<evidence type="ECO:0000313" key="2">
    <source>
        <dbReference type="EMBL" id="AWB66547.1"/>
    </source>
</evidence>
<dbReference type="Proteomes" id="UP000244441">
    <property type="component" value="Chromosome"/>
</dbReference>
<gene>
    <name evidence="2" type="ORF">C2869_08940</name>
</gene>
<protein>
    <submittedName>
        <fullName evidence="2">Uncharacterized protein</fullName>
    </submittedName>
</protein>
<keyword evidence="1" id="KW-1133">Transmembrane helix</keyword>
<dbReference type="EMBL" id="CP026604">
    <property type="protein sequence ID" value="AWB66547.1"/>
    <property type="molecule type" value="Genomic_DNA"/>
</dbReference>
<evidence type="ECO:0000256" key="1">
    <source>
        <dbReference type="SAM" id="Phobius"/>
    </source>
</evidence>
<keyword evidence="1" id="KW-0812">Transmembrane</keyword>
<dbReference type="KEGG" id="cate:C2869_08940"/>
<evidence type="ECO:0000313" key="3">
    <source>
        <dbReference type="Proteomes" id="UP000244441"/>
    </source>
</evidence>